<dbReference type="EMBL" id="CAUYUJ010019193">
    <property type="protein sequence ID" value="CAK0889333.1"/>
    <property type="molecule type" value="Genomic_DNA"/>
</dbReference>
<keyword evidence="2" id="KW-1185">Reference proteome</keyword>
<sequence length="124" mass="13475">MRERLYIVGFRVRVGDSERMSDAFHSALPRLHIQPPPIERATGGLAADAPTLACSAELFCRWMGADGAQRCRHLPGAAAMWIIGHGEVHCEHSDSFLRRLAGNAFNGYTIAAVIFAATTALGRN</sequence>
<organism evidence="1 2">
    <name type="scientific">Prorocentrum cordatum</name>
    <dbReference type="NCBI Taxonomy" id="2364126"/>
    <lineage>
        <taxon>Eukaryota</taxon>
        <taxon>Sar</taxon>
        <taxon>Alveolata</taxon>
        <taxon>Dinophyceae</taxon>
        <taxon>Prorocentrales</taxon>
        <taxon>Prorocentraceae</taxon>
        <taxon>Prorocentrum</taxon>
    </lineage>
</organism>
<name>A0ABN9WVS9_9DINO</name>
<evidence type="ECO:0000313" key="2">
    <source>
        <dbReference type="Proteomes" id="UP001189429"/>
    </source>
</evidence>
<evidence type="ECO:0000313" key="1">
    <source>
        <dbReference type="EMBL" id="CAK0889333.1"/>
    </source>
</evidence>
<protein>
    <submittedName>
        <fullName evidence="1">Uncharacterized protein</fullName>
    </submittedName>
</protein>
<proteinExistence type="predicted"/>
<reference evidence="1" key="1">
    <citation type="submission" date="2023-10" db="EMBL/GenBank/DDBJ databases">
        <authorList>
            <person name="Chen Y."/>
            <person name="Shah S."/>
            <person name="Dougan E. K."/>
            <person name="Thang M."/>
            <person name="Chan C."/>
        </authorList>
    </citation>
    <scope>NUCLEOTIDE SEQUENCE [LARGE SCALE GENOMIC DNA]</scope>
</reference>
<gene>
    <name evidence="1" type="ORF">PCOR1329_LOCUS69891</name>
</gene>
<dbReference type="Proteomes" id="UP001189429">
    <property type="component" value="Unassembled WGS sequence"/>
</dbReference>
<accession>A0ABN9WVS9</accession>
<comment type="caution">
    <text evidence="1">The sequence shown here is derived from an EMBL/GenBank/DDBJ whole genome shotgun (WGS) entry which is preliminary data.</text>
</comment>